<evidence type="ECO:0000256" key="5">
    <source>
        <dbReference type="ARBA" id="ARBA00023172"/>
    </source>
</evidence>
<gene>
    <name evidence="7" type="ORF">FYJ69_10535</name>
</gene>
<evidence type="ECO:0000256" key="3">
    <source>
        <dbReference type="ARBA" id="ARBA00022578"/>
    </source>
</evidence>
<organism evidence="7 8">
    <name type="scientific">Parafannyhessea umbonata</name>
    <dbReference type="NCBI Taxonomy" id="604330"/>
    <lineage>
        <taxon>Bacteria</taxon>
        <taxon>Bacillati</taxon>
        <taxon>Actinomycetota</taxon>
        <taxon>Coriobacteriia</taxon>
        <taxon>Coriobacteriales</taxon>
        <taxon>Atopobiaceae</taxon>
        <taxon>Parafannyhessea</taxon>
    </lineage>
</organism>
<keyword evidence="5 6" id="KW-0233">DNA recombination</keyword>
<dbReference type="PANTHER" id="PTHR33217:SF7">
    <property type="entry name" value="TRANSPOSASE FOR INSERTION SEQUENCE ELEMENT IS1081"/>
    <property type="match status" value="1"/>
</dbReference>
<keyword evidence="4 6" id="KW-0238">DNA-binding</keyword>
<comment type="function">
    <text evidence="1 6">Required for the transposition of the insertion element.</text>
</comment>
<keyword evidence="3 6" id="KW-0815">Transposition</keyword>
<reference evidence="7 8" key="1">
    <citation type="submission" date="2019-08" db="EMBL/GenBank/DDBJ databases">
        <title>In-depth cultivation of the pig gut microbiome towards novel bacterial diversity and tailored functional studies.</title>
        <authorList>
            <person name="Wylensek D."/>
            <person name="Hitch T.C.A."/>
            <person name="Clavel T."/>
        </authorList>
    </citation>
    <scope>NUCLEOTIDE SEQUENCE [LARGE SCALE GENOMIC DNA]</scope>
    <source>
        <strain evidence="7 8">WB01_CNA04</strain>
    </source>
</reference>
<evidence type="ECO:0000256" key="6">
    <source>
        <dbReference type="RuleBase" id="RU365089"/>
    </source>
</evidence>
<evidence type="ECO:0000256" key="2">
    <source>
        <dbReference type="ARBA" id="ARBA00010961"/>
    </source>
</evidence>
<dbReference type="EMBL" id="VUND01000003">
    <property type="protein sequence ID" value="MST61311.1"/>
    <property type="molecule type" value="Genomic_DNA"/>
</dbReference>
<proteinExistence type="inferred from homology"/>
<dbReference type="GO" id="GO:0003677">
    <property type="term" value="F:DNA binding"/>
    <property type="evidence" value="ECO:0007669"/>
    <property type="project" value="UniProtKB-UniRule"/>
</dbReference>
<name>A0A6N7WZA1_9ACTN</name>
<evidence type="ECO:0000256" key="4">
    <source>
        <dbReference type="ARBA" id="ARBA00023125"/>
    </source>
</evidence>
<comment type="similarity">
    <text evidence="2 6">Belongs to the transposase mutator family.</text>
</comment>
<dbReference type="NCBIfam" id="NF033543">
    <property type="entry name" value="transpos_IS256"/>
    <property type="match status" value="1"/>
</dbReference>
<dbReference type="GO" id="GO:0004803">
    <property type="term" value="F:transposase activity"/>
    <property type="evidence" value="ECO:0007669"/>
    <property type="project" value="UniProtKB-UniRule"/>
</dbReference>
<dbReference type="PROSITE" id="PS01007">
    <property type="entry name" value="TRANSPOSASE_MUTATOR"/>
    <property type="match status" value="1"/>
</dbReference>
<evidence type="ECO:0000256" key="1">
    <source>
        <dbReference type="ARBA" id="ARBA00002190"/>
    </source>
</evidence>
<keyword evidence="6" id="KW-0814">Transposable element</keyword>
<dbReference type="InterPro" id="IPR001207">
    <property type="entry name" value="Transposase_mutator"/>
</dbReference>
<dbReference type="Pfam" id="PF00872">
    <property type="entry name" value="Transposase_mut"/>
    <property type="match status" value="1"/>
</dbReference>
<dbReference type="RefSeq" id="WP_154542401.1">
    <property type="nucleotide sequence ID" value="NZ_VUND01000003.1"/>
</dbReference>
<accession>A0A6N7WZA1</accession>
<dbReference type="AlphaFoldDB" id="A0A6N7WZA1"/>
<comment type="caution">
    <text evidence="7">The sequence shown here is derived from an EMBL/GenBank/DDBJ whole genome shotgun (WGS) entry which is preliminary data.</text>
</comment>
<dbReference type="Proteomes" id="UP000434342">
    <property type="component" value="Unassembled WGS sequence"/>
</dbReference>
<sequence length="397" mass="44692">MPHEIVSFDEPKLQEYLGELVRKTVEDALNALLDAEADQIANAGRYERTDERQAYRSGHYRRGLTTTCGEVELNVPKLRGATFASKVVERYRRRESSVEEAMMETYLAGVSTRRIQDVSEILWGSSVSPATVSKLNREAFGAVDEWRHRRLEGDYPYVYLDGTYIKRNWGGAYEGVAVLVAIGVNAEGFREVIGCEEGYVESEGSWKAFLLGLRERGLSGVRMFTGDKSAGMLGAIQEVYPHAMYQRCTVHFYRNVLDKVPRTRRKAVAASLKAIHAQESRAKCLAKAREVASELRAPRLESAAKVVESGVEETLTCALFPPEHWRRIRTNNGIERLNREIKRRTDAVGSFPAGDAAVMLAAARCKYVAEGGWGSRRYLDTELLDGWDEREVLKRQS</sequence>
<dbReference type="GO" id="GO:0006313">
    <property type="term" value="P:DNA transposition"/>
    <property type="evidence" value="ECO:0007669"/>
    <property type="project" value="UniProtKB-UniRule"/>
</dbReference>
<dbReference type="PANTHER" id="PTHR33217">
    <property type="entry name" value="TRANSPOSASE FOR INSERTION SEQUENCE ELEMENT IS1081"/>
    <property type="match status" value="1"/>
</dbReference>
<evidence type="ECO:0000313" key="8">
    <source>
        <dbReference type="Proteomes" id="UP000434342"/>
    </source>
</evidence>
<evidence type="ECO:0000313" key="7">
    <source>
        <dbReference type="EMBL" id="MST61311.1"/>
    </source>
</evidence>
<protein>
    <recommendedName>
        <fullName evidence="6">Mutator family transposase</fullName>
    </recommendedName>
</protein>